<evidence type="ECO:0000313" key="8">
    <source>
        <dbReference type="Proteomes" id="UP001562065"/>
    </source>
</evidence>
<keyword evidence="7" id="KW-0032">Aminotransferase</keyword>
<gene>
    <name evidence="7" type="ORF">AB5I84_00090</name>
</gene>
<dbReference type="Pfam" id="PF00155">
    <property type="entry name" value="Aminotran_1_2"/>
    <property type="match status" value="1"/>
</dbReference>
<dbReference type="InterPro" id="IPR015424">
    <property type="entry name" value="PyrdxlP-dep_Trfase"/>
</dbReference>
<evidence type="ECO:0000259" key="6">
    <source>
        <dbReference type="PROSITE" id="PS50949"/>
    </source>
</evidence>
<keyword evidence="7" id="KW-0808">Transferase</keyword>
<evidence type="ECO:0000313" key="7">
    <source>
        <dbReference type="EMBL" id="MEY1660540.1"/>
    </source>
</evidence>
<organism evidence="7 8">
    <name type="scientific">Isoalcanivorax beigongshangi</name>
    <dbReference type="NCBI Taxonomy" id="3238810"/>
    <lineage>
        <taxon>Bacteria</taxon>
        <taxon>Pseudomonadati</taxon>
        <taxon>Pseudomonadota</taxon>
        <taxon>Gammaproteobacteria</taxon>
        <taxon>Oceanospirillales</taxon>
        <taxon>Alcanivoracaceae</taxon>
        <taxon>Isoalcanivorax</taxon>
    </lineage>
</organism>
<accession>A0ABV4AFW3</accession>
<dbReference type="PROSITE" id="PS50949">
    <property type="entry name" value="HTH_GNTR"/>
    <property type="match status" value="1"/>
</dbReference>
<keyword evidence="5" id="KW-0804">Transcription</keyword>
<dbReference type="InterPro" id="IPR036388">
    <property type="entry name" value="WH-like_DNA-bd_sf"/>
</dbReference>
<dbReference type="EMBL" id="JBGCUO010000001">
    <property type="protein sequence ID" value="MEY1660540.1"/>
    <property type="molecule type" value="Genomic_DNA"/>
</dbReference>
<sequence length="463" mass="51953">MAESKPEQIAQHIRQQITAGILTHGEKLPSIRSYAKLYGYSKNTVITAYDILTASGHVEPQHGRGFFVTDVSPRRNGDEIGSINRAMDTIWLMRQQLIKDPKHQHPGDGFPPKDWLMDMRLDKFHRQVVRTGVTTLFRYGERYGYAALREQLVRRLAGLGVYSMLKQIVTTHGANEALDLVIRHQVIPGEPVLVDEPGYYPLFGKLRLHGAEVIGIPREADGPDIAALEQALRTRRARFFFTQSAGHNPTGTDLSLEKAERILQLARQHDVLIIENDALADFKHSSAVKLSALDQLRRTLYIGSFSKSISASLRIGFIACDPPLADGLADLKMLLHVSNSEYSERAVEVILREGNFLRHTQRLQSQARAATAAAVAILKQLGAELFVVPNESLYLWARFPQMPDSLRLARELLSYDMMLAPGAFFYLDARHKTPWCRYNVAEVAQPSFASTLRAYLAALDQNS</sequence>
<dbReference type="PANTHER" id="PTHR46577:SF2">
    <property type="entry name" value="TRANSCRIPTIONAL REGULATORY PROTEIN"/>
    <property type="match status" value="1"/>
</dbReference>
<proteinExistence type="inferred from homology"/>
<dbReference type="InterPro" id="IPR004839">
    <property type="entry name" value="Aminotransferase_I/II_large"/>
</dbReference>
<dbReference type="RefSeq" id="WP_369453788.1">
    <property type="nucleotide sequence ID" value="NZ_JBGCUO010000001.1"/>
</dbReference>
<keyword evidence="4" id="KW-0238">DNA-binding</keyword>
<dbReference type="SMART" id="SM00345">
    <property type="entry name" value="HTH_GNTR"/>
    <property type="match status" value="1"/>
</dbReference>
<dbReference type="SUPFAM" id="SSF46785">
    <property type="entry name" value="Winged helix' DNA-binding domain"/>
    <property type="match status" value="1"/>
</dbReference>
<dbReference type="Gene3D" id="1.10.10.10">
    <property type="entry name" value="Winged helix-like DNA-binding domain superfamily/Winged helix DNA-binding domain"/>
    <property type="match status" value="1"/>
</dbReference>
<dbReference type="Proteomes" id="UP001562065">
    <property type="component" value="Unassembled WGS sequence"/>
</dbReference>
<dbReference type="CDD" id="cd07377">
    <property type="entry name" value="WHTH_GntR"/>
    <property type="match status" value="1"/>
</dbReference>
<name>A0ABV4AFW3_9GAMM</name>
<dbReference type="InterPro" id="IPR036390">
    <property type="entry name" value="WH_DNA-bd_sf"/>
</dbReference>
<evidence type="ECO:0000256" key="3">
    <source>
        <dbReference type="ARBA" id="ARBA00023015"/>
    </source>
</evidence>
<evidence type="ECO:0000256" key="4">
    <source>
        <dbReference type="ARBA" id="ARBA00023125"/>
    </source>
</evidence>
<evidence type="ECO:0000256" key="5">
    <source>
        <dbReference type="ARBA" id="ARBA00023163"/>
    </source>
</evidence>
<dbReference type="InterPro" id="IPR015421">
    <property type="entry name" value="PyrdxlP-dep_Trfase_major"/>
</dbReference>
<dbReference type="InterPro" id="IPR000524">
    <property type="entry name" value="Tscrpt_reg_HTH_GntR"/>
</dbReference>
<keyword evidence="8" id="KW-1185">Reference proteome</keyword>
<dbReference type="SUPFAM" id="SSF53383">
    <property type="entry name" value="PLP-dependent transferases"/>
    <property type="match status" value="1"/>
</dbReference>
<keyword evidence="3" id="KW-0805">Transcription regulation</keyword>
<comment type="caution">
    <text evidence="7">The sequence shown here is derived from an EMBL/GenBank/DDBJ whole genome shotgun (WGS) entry which is preliminary data.</text>
</comment>
<comment type="similarity">
    <text evidence="1">In the C-terminal section; belongs to the class-I pyridoxal-phosphate-dependent aminotransferase family.</text>
</comment>
<dbReference type="Pfam" id="PF00392">
    <property type="entry name" value="GntR"/>
    <property type="match status" value="1"/>
</dbReference>
<feature type="domain" description="HTH gntR-type" evidence="6">
    <location>
        <begin position="3"/>
        <end position="71"/>
    </location>
</feature>
<protein>
    <submittedName>
        <fullName evidence="7">PLP-dependent aminotransferase family protein</fullName>
    </submittedName>
</protein>
<reference evidence="7 8" key="1">
    <citation type="submission" date="2024-07" db="EMBL/GenBank/DDBJ databases">
        <authorList>
            <person name="Ren Q."/>
        </authorList>
    </citation>
    <scope>NUCLEOTIDE SEQUENCE [LARGE SCALE GENOMIC DNA]</scope>
    <source>
        <strain evidence="7 8">REN37</strain>
    </source>
</reference>
<evidence type="ECO:0000256" key="2">
    <source>
        <dbReference type="ARBA" id="ARBA00022898"/>
    </source>
</evidence>
<dbReference type="PANTHER" id="PTHR46577">
    <property type="entry name" value="HTH-TYPE TRANSCRIPTIONAL REGULATORY PROTEIN GABR"/>
    <property type="match status" value="1"/>
</dbReference>
<dbReference type="GO" id="GO:0008483">
    <property type="term" value="F:transaminase activity"/>
    <property type="evidence" value="ECO:0007669"/>
    <property type="project" value="UniProtKB-KW"/>
</dbReference>
<evidence type="ECO:0000256" key="1">
    <source>
        <dbReference type="ARBA" id="ARBA00005384"/>
    </source>
</evidence>
<keyword evidence="2" id="KW-0663">Pyridoxal phosphate</keyword>
<dbReference type="Gene3D" id="3.40.640.10">
    <property type="entry name" value="Type I PLP-dependent aspartate aminotransferase-like (Major domain)"/>
    <property type="match status" value="1"/>
</dbReference>
<dbReference type="CDD" id="cd00609">
    <property type="entry name" value="AAT_like"/>
    <property type="match status" value="1"/>
</dbReference>
<dbReference type="InterPro" id="IPR051446">
    <property type="entry name" value="HTH_trans_reg/aminotransferase"/>
</dbReference>